<name>A0A5J4WYW2_9EUKA</name>
<gene>
    <name evidence="2" type="ORF">EZS28_004422</name>
    <name evidence="3" type="ORF">EZS28_004423</name>
</gene>
<evidence type="ECO:0000313" key="4">
    <source>
        <dbReference type="Proteomes" id="UP000324800"/>
    </source>
</evidence>
<evidence type="ECO:0000313" key="2">
    <source>
        <dbReference type="EMBL" id="KAA6400050.1"/>
    </source>
</evidence>
<comment type="caution">
    <text evidence="2">The sequence shown here is derived from an EMBL/GenBank/DDBJ whole genome shotgun (WGS) entry which is preliminary data.</text>
</comment>
<accession>A0A5J4WYW2</accession>
<feature type="region of interest" description="Disordered" evidence="1">
    <location>
        <begin position="343"/>
        <end position="374"/>
    </location>
</feature>
<organism evidence="2 4">
    <name type="scientific">Streblomastix strix</name>
    <dbReference type="NCBI Taxonomy" id="222440"/>
    <lineage>
        <taxon>Eukaryota</taxon>
        <taxon>Metamonada</taxon>
        <taxon>Preaxostyla</taxon>
        <taxon>Oxymonadida</taxon>
        <taxon>Streblomastigidae</taxon>
        <taxon>Streblomastix</taxon>
    </lineage>
</organism>
<evidence type="ECO:0000256" key="1">
    <source>
        <dbReference type="SAM" id="MobiDB-lite"/>
    </source>
</evidence>
<feature type="compositionally biased region" description="Low complexity" evidence="1">
    <location>
        <begin position="358"/>
        <end position="368"/>
    </location>
</feature>
<proteinExistence type="predicted"/>
<dbReference type="EMBL" id="SNRW01000631">
    <property type="protein sequence ID" value="KAA6400051.1"/>
    <property type="molecule type" value="Genomic_DNA"/>
</dbReference>
<evidence type="ECO:0000313" key="3">
    <source>
        <dbReference type="EMBL" id="KAA6400051.1"/>
    </source>
</evidence>
<reference evidence="2 4" key="1">
    <citation type="submission" date="2019-03" db="EMBL/GenBank/DDBJ databases">
        <title>Single cell metagenomics reveals metabolic interactions within the superorganism composed of flagellate Streblomastix strix and complex community of Bacteroidetes bacteria on its surface.</title>
        <authorList>
            <person name="Treitli S.C."/>
            <person name="Kolisko M."/>
            <person name="Husnik F."/>
            <person name="Keeling P."/>
            <person name="Hampl V."/>
        </authorList>
    </citation>
    <scope>NUCLEOTIDE SEQUENCE [LARGE SCALE GENOMIC DNA]</scope>
    <source>
        <strain evidence="2">ST1C</strain>
    </source>
</reference>
<feature type="compositionally biased region" description="Basic and acidic residues" evidence="1">
    <location>
        <begin position="344"/>
        <end position="355"/>
    </location>
</feature>
<dbReference type="AlphaFoldDB" id="A0A5J4WYW2"/>
<feature type="region of interest" description="Disordered" evidence="1">
    <location>
        <begin position="570"/>
        <end position="590"/>
    </location>
</feature>
<sequence length="878" mass="100835">MQASSVSSSTSIGPIRSHIPNYSLTHAEARHRRGVVSQRIGNIRMTLNINQRNIDSNHRLVWHSPPLLTKEQCIMCELGETNIGHTEGAQLEHGAIGDNIIVISHKRVAYVLLWHPAIPQLLCKEWPNQSWAPITQLTAIAMGNEGKKISTKFLNQNMNNKVEKDDQLENNQNQRNLNYEQIKLQRNVWIMPQVLTTLATIKGPSQVTSLATSVICGRHFIVVCFENPAVAQAYRLDTNENARTAIIERENMWNFTNKNICYGYGKFSYPFIKRPDMNINTSHSVRVFDVELNDYAHTCVLTTFERHIRKLGSEENIFPDESVMEINEQKLFGSTKRTLIDTSQENKQENNKSADELNSQISQSNSSSGNEIKLTKSNSDSNYISYKTFNRKRKESLNTTISQNPIPWEKQRRCGQYRENDGAVIVIGGQFGQVAFTCIPLAALMLEQAPIDYTTSTESIQAIITRQTTLTTFHFPPLMQFFSMGREPIELIEDNQYIYVKGERTQIMEFNSKYCQIVFHSLSANGGIGSVAPICVDDDREARQIRRRLRKRKQRKQLLRMKYEHQQKKIRRFKKVQKQRNDFGDEENNENIQQQIEQEDIASKSIGSSDSQAKYDDQDLKDETDTLLLPSMAWIGGSTHTLTYGTIDKRRRMNRIVKDLPSSPIQITYLPSLHAIAVLVREQSIYPYFMNDQNIGREIEGNKQQIIQKQTPFFVELDKQKSEKDDANENRCIESDITEVNDINAQTHARMKKKEIESKERICKLRRNYGIEGLGLDISGLANIGFCRETPFRRIIEQYLKKKQELKSKRNLELQNELQLESKEDEITIDCEADICARNEKSATIRTAMMQMSAPTYDTNGIPFTDLAADHYADKHAI</sequence>
<dbReference type="EMBL" id="SNRW01000631">
    <property type="protein sequence ID" value="KAA6400050.1"/>
    <property type="molecule type" value="Genomic_DNA"/>
</dbReference>
<protein>
    <submittedName>
        <fullName evidence="2">Uncharacterized protein</fullName>
    </submittedName>
</protein>
<dbReference type="Proteomes" id="UP000324800">
    <property type="component" value="Unassembled WGS sequence"/>
</dbReference>